<dbReference type="eggNOG" id="KOG1192">
    <property type="taxonomic scope" value="Eukaryota"/>
</dbReference>
<evidence type="ECO:0000256" key="2">
    <source>
        <dbReference type="ARBA" id="ARBA00022676"/>
    </source>
</evidence>
<keyword evidence="2 4" id="KW-0328">Glycosyltransferase</keyword>
<organism evidence="6 7">
    <name type="scientific">Drosophila willistoni</name>
    <name type="common">Fruit fly</name>
    <dbReference type="NCBI Taxonomy" id="7260"/>
    <lineage>
        <taxon>Eukaryota</taxon>
        <taxon>Metazoa</taxon>
        <taxon>Ecdysozoa</taxon>
        <taxon>Arthropoda</taxon>
        <taxon>Hexapoda</taxon>
        <taxon>Insecta</taxon>
        <taxon>Pterygota</taxon>
        <taxon>Neoptera</taxon>
        <taxon>Endopterygota</taxon>
        <taxon>Diptera</taxon>
        <taxon>Brachycera</taxon>
        <taxon>Muscomorpha</taxon>
        <taxon>Ephydroidea</taxon>
        <taxon>Drosophilidae</taxon>
        <taxon>Drosophila</taxon>
        <taxon>Sophophora</taxon>
    </lineage>
</organism>
<dbReference type="AlphaFoldDB" id="B4NKY3"/>
<evidence type="ECO:0000313" key="6">
    <source>
        <dbReference type="EMBL" id="EDW84186.2"/>
    </source>
</evidence>
<proteinExistence type="inferred from homology"/>
<evidence type="ECO:0000256" key="5">
    <source>
        <dbReference type="RuleBase" id="RU362059"/>
    </source>
</evidence>
<evidence type="ECO:0000256" key="3">
    <source>
        <dbReference type="ARBA" id="ARBA00022679"/>
    </source>
</evidence>
<dbReference type="PANTHER" id="PTHR48043">
    <property type="entry name" value="EG:EG0003.4 PROTEIN-RELATED"/>
    <property type="match status" value="1"/>
</dbReference>
<comment type="catalytic activity">
    <reaction evidence="5">
        <text>glucuronate acceptor + UDP-alpha-D-glucuronate = acceptor beta-D-glucuronoside + UDP + H(+)</text>
        <dbReference type="Rhea" id="RHEA:21032"/>
        <dbReference type="ChEBI" id="CHEBI:15378"/>
        <dbReference type="ChEBI" id="CHEBI:58052"/>
        <dbReference type="ChEBI" id="CHEBI:58223"/>
        <dbReference type="ChEBI" id="CHEBI:132367"/>
        <dbReference type="ChEBI" id="CHEBI:132368"/>
        <dbReference type="EC" id="2.4.1.17"/>
    </reaction>
</comment>
<dbReference type="SMR" id="B4NKY3"/>
<accession>B4NKY3</accession>
<keyword evidence="7" id="KW-1185">Reference proteome</keyword>
<name>B4NKY3_DROWI</name>
<dbReference type="Gene3D" id="3.40.50.2000">
    <property type="entry name" value="Glycogen Phosphorylase B"/>
    <property type="match status" value="1"/>
</dbReference>
<dbReference type="PROSITE" id="PS00375">
    <property type="entry name" value="UDPGT"/>
    <property type="match status" value="1"/>
</dbReference>
<dbReference type="InterPro" id="IPR002213">
    <property type="entry name" value="UDP_glucos_trans"/>
</dbReference>
<dbReference type="CDD" id="cd03784">
    <property type="entry name" value="GT1_Gtf-like"/>
    <property type="match status" value="1"/>
</dbReference>
<dbReference type="GO" id="GO:0015020">
    <property type="term" value="F:glucuronosyltransferase activity"/>
    <property type="evidence" value="ECO:0007669"/>
    <property type="project" value="UniProtKB-EC"/>
</dbReference>
<dbReference type="EMBL" id="CH964272">
    <property type="protein sequence ID" value="EDW84186.2"/>
    <property type="molecule type" value="Genomic_DNA"/>
</dbReference>
<dbReference type="EC" id="2.4.1.17" evidence="5"/>
<protein>
    <recommendedName>
        <fullName evidence="5">UDP-glucuronosyltransferase</fullName>
        <ecNumber evidence="5">2.4.1.17</ecNumber>
    </recommendedName>
</protein>
<evidence type="ECO:0000256" key="4">
    <source>
        <dbReference type="RuleBase" id="RU003718"/>
    </source>
</evidence>
<dbReference type="FunFam" id="3.40.50.2000:FF:000021">
    <property type="entry name" value="UDP-glucuronosyltransferase"/>
    <property type="match status" value="1"/>
</dbReference>
<dbReference type="GO" id="GO:0016020">
    <property type="term" value="C:membrane"/>
    <property type="evidence" value="ECO:0007669"/>
    <property type="project" value="UniProtKB-SubCell"/>
</dbReference>
<comment type="similarity">
    <text evidence="1 4">Belongs to the UDP-glycosyltransferase family.</text>
</comment>
<comment type="subcellular location">
    <subcellularLocation>
        <location evidence="5">Membrane</location>
        <topology evidence="5">Single-pass membrane protein</topology>
    </subcellularLocation>
</comment>
<dbReference type="OrthoDB" id="5835829at2759"/>
<dbReference type="FunCoup" id="B4NKY3">
    <property type="interactions" value="222"/>
</dbReference>
<dbReference type="Proteomes" id="UP000007798">
    <property type="component" value="Unassembled WGS sequence"/>
</dbReference>
<dbReference type="Pfam" id="PF00201">
    <property type="entry name" value="UDPGT"/>
    <property type="match status" value="1"/>
</dbReference>
<sequence>MHLLFLPKIRMVHNHFFGHLDQSFTEIRQSFSLMLLNQHFTIYPARPNVPKMIEVAGMHLPKSTPSLPDDLADFIDTAPHGVIYFALGVEMQSKDLPEDTLQMLLNVFEALPQRVIWKFETQPPPKVSKNIYIDDWLPQMAILAHPNVKLFITNAGMLSIIETIYYAKPVIGLPLFYDQFRNLQRILENDMGKMLNLNTMTSEEVKNSIHEMIQEPQYQRNALALSQRFRDQPMHPLDTAIYWTEYILRHKGAPHMQVSLSNMKFIDYYCLDKLILIAFRFSGIMGII</sequence>
<dbReference type="InterPro" id="IPR050271">
    <property type="entry name" value="UDP-glycosyltransferase"/>
</dbReference>
<dbReference type="InParanoid" id="B4NKY3"/>
<dbReference type="STRING" id="7260.B4NKY3"/>
<gene>
    <name evidence="6" type="primary">Dwil\GK13276</name>
    <name evidence="6" type="ORF">Dwil_GK13276</name>
</gene>
<reference evidence="6 7" key="1">
    <citation type="journal article" date="2007" name="Nature">
        <title>Evolution of genes and genomes on the Drosophila phylogeny.</title>
        <authorList>
            <consortium name="Drosophila 12 Genomes Consortium"/>
            <person name="Clark A.G."/>
            <person name="Eisen M.B."/>
            <person name="Smith D.R."/>
            <person name="Bergman C.M."/>
            <person name="Oliver B."/>
            <person name="Markow T.A."/>
            <person name="Kaufman T.C."/>
            <person name="Kellis M."/>
            <person name="Gelbart W."/>
            <person name="Iyer V.N."/>
            <person name="Pollard D.A."/>
            <person name="Sackton T.B."/>
            <person name="Larracuente A.M."/>
            <person name="Singh N.D."/>
            <person name="Abad J.P."/>
            <person name="Abt D.N."/>
            <person name="Adryan B."/>
            <person name="Aguade M."/>
            <person name="Akashi H."/>
            <person name="Anderson W.W."/>
            <person name="Aquadro C.F."/>
            <person name="Ardell D.H."/>
            <person name="Arguello R."/>
            <person name="Artieri C.G."/>
            <person name="Barbash D.A."/>
            <person name="Barker D."/>
            <person name="Barsanti P."/>
            <person name="Batterham P."/>
            <person name="Batzoglou S."/>
            <person name="Begun D."/>
            <person name="Bhutkar A."/>
            <person name="Blanco E."/>
            <person name="Bosak S.A."/>
            <person name="Bradley R.K."/>
            <person name="Brand A.D."/>
            <person name="Brent M.R."/>
            <person name="Brooks A.N."/>
            <person name="Brown R.H."/>
            <person name="Butlin R.K."/>
            <person name="Caggese C."/>
            <person name="Calvi B.R."/>
            <person name="Bernardo de Carvalho A."/>
            <person name="Caspi A."/>
            <person name="Castrezana S."/>
            <person name="Celniker S.E."/>
            <person name="Chang J.L."/>
            <person name="Chapple C."/>
            <person name="Chatterji S."/>
            <person name="Chinwalla A."/>
            <person name="Civetta A."/>
            <person name="Clifton S.W."/>
            <person name="Comeron J.M."/>
            <person name="Costello J.C."/>
            <person name="Coyne J.A."/>
            <person name="Daub J."/>
            <person name="David R.G."/>
            <person name="Delcher A.L."/>
            <person name="Delehaunty K."/>
            <person name="Do C.B."/>
            <person name="Ebling H."/>
            <person name="Edwards K."/>
            <person name="Eickbush T."/>
            <person name="Evans J.D."/>
            <person name="Filipski A."/>
            <person name="Findeiss S."/>
            <person name="Freyhult E."/>
            <person name="Fulton L."/>
            <person name="Fulton R."/>
            <person name="Garcia A.C."/>
            <person name="Gardiner A."/>
            <person name="Garfield D.A."/>
            <person name="Garvin B.E."/>
            <person name="Gibson G."/>
            <person name="Gilbert D."/>
            <person name="Gnerre S."/>
            <person name="Godfrey J."/>
            <person name="Good R."/>
            <person name="Gotea V."/>
            <person name="Gravely B."/>
            <person name="Greenberg A.J."/>
            <person name="Griffiths-Jones S."/>
            <person name="Gross S."/>
            <person name="Guigo R."/>
            <person name="Gustafson E.A."/>
            <person name="Haerty W."/>
            <person name="Hahn M.W."/>
            <person name="Halligan D.L."/>
            <person name="Halpern A.L."/>
            <person name="Halter G.M."/>
            <person name="Han M.V."/>
            <person name="Heger A."/>
            <person name="Hillier L."/>
            <person name="Hinrichs A.S."/>
            <person name="Holmes I."/>
            <person name="Hoskins R.A."/>
            <person name="Hubisz M.J."/>
            <person name="Hultmark D."/>
            <person name="Huntley M.A."/>
            <person name="Jaffe D.B."/>
            <person name="Jagadeeshan S."/>
            <person name="Jeck W.R."/>
            <person name="Johnson J."/>
            <person name="Jones C.D."/>
            <person name="Jordan W.C."/>
            <person name="Karpen G.H."/>
            <person name="Kataoka E."/>
            <person name="Keightley P.D."/>
            <person name="Kheradpour P."/>
            <person name="Kirkness E.F."/>
            <person name="Koerich L.B."/>
            <person name="Kristiansen K."/>
            <person name="Kudrna D."/>
            <person name="Kulathinal R.J."/>
            <person name="Kumar S."/>
            <person name="Kwok R."/>
            <person name="Lander E."/>
            <person name="Langley C.H."/>
            <person name="Lapoint R."/>
            <person name="Lazzaro B.P."/>
            <person name="Lee S.J."/>
            <person name="Levesque L."/>
            <person name="Li R."/>
            <person name="Lin C.F."/>
            <person name="Lin M.F."/>
            <person name="Lindblad-Toh K."/>
            <person name="Llopart A."/>
            <person name="Long M."/>
            <person name="Low L."/>
            <person name="Lozovsky E."/>
            <person name="Lu J."/>
            <person name="Luo M."/>
            <person name="Machado C.A."/>
            <person name="Makalowski W."/>
            <person name="Marzo M."/>
            <person name="Matsuda M."/>
            <person name="Matzkin L."/>
            <person name="McAllister B."/>
            <person name="McBride C.S."/>
            <person name="McKernan B."/>
            <person name="McKernan K."/>
            <person name="Mendez-Lago M."/>
            <person name="Minx P."/>
            <person name="Mollenhauer M.U."/>
            <person name="Montooth K."/>
            <person name="Mount S.M."/>
            <person name="Mu X."/>
            <person name="Myers E."/>
            <person name="Negre B."/>
            <person name="Newfeld S."/>
            <person name="Nielsen R."/>
            <person name="Noor M.A."/>
            <person name="O'Grady P."/>
            <person name="Pachter L."/>
            <person name="Papaceit M."/>
            <person name="Parisi M.J."/>
            <person name="Parisi M."/>
            <person name="Parts L."/>
            <person name="Pedersen J.S."/>
            <person name="Pesole G."/>
            <person name="Phillippy A.M."/>
            <person name="Ponting C.P."/>
            <person name="Pop M."/>
            <person name="Porcelli D."/>
            <person name="Powell J.R."/>
            <person name="Prohaska S."/>
            <person name="Pruitt K."/>
            <person name="Puig M."/>
            <person name="Quesneville H."/>
            <person name="Ram K.R."/>
            <person name="Rand D."/>
            <person name="Rasmussen M.D."/>
            <person name="Reed L.K."/>
            <person name="Reenan R."/>
            <person name="Reily A."/>
            <person name="Remington K.A."/>
            <person name="Rieger T.T."/>
            <person name="Ritchie M.G."/>
            <person name="Robin C."/>
            <person name="Rogers Y.H."/>
            <person name="Rohde C."/>
            <person name="Rozas J."/>
            <person name="Rubenfield M.J."/>
            <person name="Ruiz A."/>
            <person name="Russo S."/>
            <person name="Salzberg S.L."/>
            <person name="Sanchez-Gracia A."/>
            <person name="Saranga D.J."/>
            <person name="Sato H."/>
            <person name="Schaeffer S.W."/>
            <person name="Schatz M.C."/>
            <person name="Schlenke T."/>
            <person name="Schwartz R."/>
            <person name="Segarra C."/>
            <person name="Singh R.S."/>
            <person name="Sirot L."/>
            <person name="Sirota M."/>
            <person name="Sisneros N.B."/>
            <person name="Smith C.D."/>
            <person name="Smith T.F."/>
            <person name="Spieth J."/>
            <person name="Stage D.E."/>
            <person name="Stark A."/>
            <person name="Stephan W."/>
            <person name="Strausberg R.L."/>
            <person name="Strempel S."/>
            <person name="Sturgill D."/>
            <person name="Sutton G."/>
            <person name="Sutton G.G."/>
            <person name="Tao W."/>
            <person name="Teichmann S."/>
            <person name="Tobari Y.N."/>
            <person name="Tomimura Y."/>
            <person name="Tsolas J.M."/>
            <person name="Valente V.L."/>
            <person name="Venter E."/>
            <person name="Venter J.C."/>
            <person name="Vicario S."/>
            <person name="Vieira F.G."/>
            <person name="Vilella A.J."/>
            <person name="Villasante A."/>
            <person name="Walenz B."/>
            <person name="Wang J."/>
            <person name="Wasserman M."/>
            <person name="Watts T."/>
            <person name="Wilson D."/>
            <person name="Wilson R.K."/>
            <person name="Wing R.A."/>
            <person name="Wolfner M.F."/>
            <person name="Wong A."/>
            <person name="Wong G.K."/>
            <person name="Wu C.I."/>
            <person name="Wu G."/>
            <person name="Yamamoto D."/>
            <person name="Yang H.P."/>
            <person name="Yang S.P."/>
            <person name="Yorke J.A."/>
            <person name="Yoshida K."/>
            <person name="Zdobnov E."/>
            <person name="Zhang P."/>
            <person name="Zhang Y."/>
            <person name="Zimin A.V."/>
            <person name="Baldwin J."/>
            <person name="Abdouelleil A."/>
            <person name="Abdulkadir J."/>
            <person name="Abebe A."/>
            <person name="Abera B."/>
            <person name="Abreu J."/>
            <person name="Acer S.C."/>
            <person name="Aftuck L."/>
            <person name="Alexander A."/>
            <person name="An P."/>
            <person name="Anderson E."/>
            <person name="Anderson S."/>
            <person name="Arachi H."/>
            <person name="Azer M."/>
            <person name="Bachantsang P."/>
            <person name="Barry A."/>
            <person name="Bayul T."/>
            <person name="Berlin A."/>
            <person name="Bessette D."/>
            <person name="Bloom T."/>
            <person name="Blye J."/>
            <person name="Boguslavskiy L."/>
            <person name="Bonnet C."/>
            <person name="Boukhgalter B."/>
            <person name="Bourzgui I."/>
            <person name="Brown A."/>
            <person name="Cahill P."/>
            <person name="Channer S."/>
            <person name="Cheshatsang Y."/>
            <person name="Chuda L."/>
            <person name="Citroen M."/>
            <person name="Collymore A."/>
            <person name="Cooke P."/>
            <person name="Costello M."/>
            <person name="D'Aco K."/>
            <person name="Daza R."/>
            <person name="De Haan G."/>
            <person name="DeGray S."/>
            <person name="DeMaso C."/>
            <person name="Dhargay N."/>
            <person name="Dooley K."/>
            <person name="Dooley E."/>
            <person name="Doricent M."/>
            <person name="Dorje P."/>
            <person name="Dorjee K."/>
            <person name="Dupes A."/>
            <person name="Elong R."/>
            <person name="Falk J."/>
            <person name="Farina A."/>
            <person name="Faro S."/>
            <person name="Ferguson D."/>
            <person name="Fisher S."/>
            <person name="Foley C.D."/>
            <person name="Franke A."/>
            <person name="Friedrich D."/>
            <person name="Gadbois L."/>
            <person name="Gearin G."/>
            <person name="Gearin C.R."/>
            <person name="Giannoukos G."/>
            <person name="Goode T."/>
            <person name="Graham J."/>
            <person name="Grandbois E."/>
            <person name="Grewal S."/>
            <person name="Gyaltsen K."/>
            <person name="Hafez N."/>
            <person name="Hagos B."/>
            <person name="Hall J."/>
            <person name="Henson C."/>
            <person name="Hollinger A."/>
            <person name="Honan T."/>
            <person name="Huard M.D."/>
            <person name="Hughes L."/>
            <person name="Hurhula B."/>
            <person name="Husby M.E."/>
            <person name="Kamat A."/>
            <person name="Kanga B."/>
            <person name="Kashin S."/>
            <person name="Khazanovich D."/>
            <person name="Kisner P."/>
            <person name="Lance K."/>
            <person name="Lara M."/>
            <person name="Lee W."/>
            <person name="Lennon N."/>
            <person name="Letendre F."/>
            <person name="LeVine R."/>
            <person name="Lipovsky A."/>
            <person name="Liu X."/>
            <person name="Liu J."/>
            <person name="Liu S."/>
            <person name="Lokyitsang T."/>
            <person name="Lokyitsang Y."/>
            <person name="Lubonja R."/>
            <person name="Lui A."/>
            <person name="MacDonald P."/>
            <person name="Magnisalis V."/>
            <person name="Maru K."/>
            <person name="Matthews C."/>
            <person name="McCusker W."/>
            <person name="McDonough S."/>
            <person name="Mehta T."/>
            <person name="Meldrim J."/>
            <person name="Meneus L."/>
            <person name="Mihai O."/>
            <person name="Mihalev A."/>
            <person name="Mihova T."/>
            <person name="Mittelman R."/>
            <person name="Mlenga V."/>
            <person name="Montmayeur A."/>
            <person name="Mulrain L."/>
            <person name="Navidi A."/>
            <person name="Naylor J."/>
            <person name="Negash T."/>
            <person name="Nguyen T."/>
            <person name="Nguyen N."/>
            <person name="Nicol R."/>
            <person name="Norbu C."/>
            <person name="Norbu N."/>
            <person name="Novod N."/>
            <person name="O'Neill B."/>
            <person name="Osman S."/>
            <person name="Markiewicz E."/>
            <person name="Oyono O.L."/>
            <person name="Patti C."/>
            <person name="Phunkhang P."/>
            <person name="Pierre F."/>
            <person name="Priest M."/>
            <person name="Raghuraman S."/>
            <person name="Rege F."/>
            <person name="Reyes R."/>
            <person name="Rise C."/>
            <person name="Rogov P."/>
            <person name="Ross K."/>
            <person name="Ryan E."/>
            <person name="Settipalli S."/>
            <person name="Shea T."/>
            <person name="Sherpa N."/>
            <person name="Shi L."/>
            <person name="Shih D."/>
            <person name="Sparrow T."/>
            <person name="Spaulding J."/>
            <person name="Stalker J."/>
            <person name="Stange-Thomann N."/>
            <person name="Stavropoulos S."/>
            <person name="Stone C."/>
            <person name="Strader C."/>
            <person name="Tesfaye S."/>
            <person name="Thomson T."/>
            <person name="Thoulutsang Y."/>
            <person name="Thoulutsang D."/>
            <person name="Topham K."/>
            <person name="Topping I."/>
            <person name="Tsamla T."/>
            <person name="Vassiliev H."/>
            <person name="Vo A."/>
            <person name="Wangchuk T."/>
            <person name="Wangdi T."/>
            <person name="Weiand M."/>
            <person name="Wilkinson J."/>
            <person name="Wilson A."/>
            <person name="Yadav S."/>
            <person name="Young G."/>
            <person name="Yu Q."/>
            <person name="Zembek L."/>
            <person name="Zhong D."/>
            <person name="Zimmer A."/>
            <person name="Zwirko Z."/>
            <person name="Jaffe D.B."/>
            <person name="Alvarez P."/>
            <person name="Brockman W."/>
            <person name="Butler J."/>
            <person name="Chin C."/>
            <person name="Gnerre S."/>
            <person name="Grabherr M."/>
            <person name="Kleber M."/>
            <person name="Mauceli E."/>
            <person name="MacCallum I."/>
        </authorList>
    </citation>
    <scope>NUCLEOTIDE SEQUENCE [LARGE SCALE GENOMIC DNA]</scope>
    <source>
        <strain evidence="7">Tucson 14030-0811.24</strain>
    </source>
</reference>
<dbReference type="InterPro" id="IPR035595">
    <property type="entry name" value="UDP_glycos_trans_CS"/>
</dbReference>
<evidence type="ECO:0000313" key="7">
    <source>
        <dbReference type="Proteomes" id="UP000007798"/>
    </source>
</evidence>
<dbReference type="PANTHER" id="PTHR48043:SF159">
    <property type="entry name" value="EG:EG0003.4 PROTEIN-RELATED"/>
    <property type="match status" value="1"/>
</dbReference>
<evidence type="ECO:0000256" key="1">
    <source>
        <dbReference type="ARBA" id="ARBA00009995"/>
    </source>
</evidence>
<dbReference type="SUPFAM" id="SSF53756">
    <property type="entry name" value="UDP-Glycosyltransferase/glycogen phosphorylase"/>
    <property type="match status" value="1"/>
</dbReference>
<keyword evidence="3 4" id="KW-0808">Transferase</keyword>
<dbReference type="HOGENOM" id="CLU_012949_0_2_1"/>